<comment type="caution">
    <text evidence="1">The sequence shown here is derived from an EMBL/GenBank/DDBJ whole genome shotgun (WGS) entry which is preliminary data.</text>
</comment>
<accession>A0A917BX51</accession>
<reference evidence="1" key="2">
    <citation type="submission" date="2020-09" db="EMBL/GenBank/DDBJ databases">
        <authorList>
            <person name="Sun Q."/>
            <person name="Sedlacek I."/>
        </authorList>
    </citation>
    <scope>NUCLEOTIDE SEQUENCE</scope>
    <source>
        <strain evidence="1">CCM 7897</strain>
    </source>
</reference>
<sequence>MTPFGEKSDSSTLSPTLHALGRAFANEAGGKRKCGLRRKRLARCTTGVSEEAENAFFSIEAHLAIASMPEQALRFAGRPAAPSFRRPADTKINHVQPCPSGHAYIQLTTSGRGH</sequence>
<protein>
    <submittedName>
        <fullName evidence="1">Uncharacterized protein</fullName>
    </submittedName>
</protein>
<proteinExistence type="predicted"/>
<dbReference type="EMBL" id="BMCT01000002">
    <property type="protein sequence ID" value="GGF60006.1"/>
    <property type="molecule type" value="Genomic_DNA"/>
</dbReference>
<dbReference type="Proteomes" id="UP000606044">
    <property type="component" value="Unassembled WGS sequence"/>
</dbReference>
<reference evidence="1" key="1">
    <citation type="journal article" date="2014" name="Int. J. Syst. Evol. Microbiol.">
        <title>Complete genome sequence of Corynebacterium casei LMG S-19264T (=DSM 44701T), isolated from a smear-ripened cheese.</title>
        <authorList>
            <consortium name="US DOE Joint Genome Institute (JGI-PGF)"/>
            <person name="Walter F."/>
            <person name="Albersmeier A."/>
            <person name="Kalinowski J."/>
            <person name="Ruckert C."/>
        </authorList>
    </citation>
    <scope>NUCLEOTIDE SEQUENCE</scope>
    <source>
        <strain evidence="1">CCM 7897</strain>
    </source>
</reference>
<evidence type="ECO:0000313" key="1">
    <source>
        <dbReference type="EMBL" id="GGF60006.1"/>
    </source>
</evidence>
<evidence type="ECO:0000313" key="2">
    <source>
        <dbReference type="Proteomes" id="UP000606044"/>
    </source>
</evidence>
<organism evidence="1 2">
    <name type="scientific">Azorhizobium oxalatiphilum</name>
    <dbReference type="NCBI Taxonomy" id="980631"/>
    <lineage>
        <taxon>Bacteria</taxon>
        <taxon>Pseudomonadati</taxon>
        <taxon>Pseudomonadota</taxon>
        <taxon>Alphaproteobacteria</taxon>
        <taxon>Hyphomicrobiales</taxon>
        <taxon>Xanthobacteraceae</taxon>
        <taxon>Azorhizobium</taxon>
    </lineage>
</organism>
<name>A0A917BX51_9HYPH</name>
<keyword evidence="2" id="KW-1185">Reference proteome</keyword>
<gene>
    <name evidence="1" type="ORF">GCM10007301_19670</name>
</gene>
<dbReference type="AlphaFoldDB" id="A0A917BX51"/>